<dbReference type="PANTHER" id="PTHR42775:SF1">
    <property type="entry name" value="PERMEASE RV2963-RELATED"/>
    <property type="match status" value="1"/>
</dbReference>
<evidence type="ECO:0000313" key="9">
    <source>
        <dbReference type="Proteomes" id="UP000286806"/>
    </source>
</evidence>
<sequence length="319" mass="34376">MFEALADWLVYDLGGMQGSALGDALHFFVMDVTKILVLLTLVIYLMGLLRALLKPERVREFVRKRSNLSARFTAVGLGAVTPFCSCSSVPLFIGFVEAGIPLGVTLSFLIASPMINEVAVVVLASAIGWKFTALYVVTGLTVALIGGFVLERFKPERWVEDYVWKIHMGEAAQIEPDNSLAARHVYAMGQVREIVGRIWKYVLIGVGVGALIHGFVPADFVVKVAGGGGALSVLAAVLIGVPLYSDAVGIIPIAEVLLHKGVPIGTVLAFMMAVTALSFPEMIILRKVVKWPLLALFAGYLALAFWVVGVSFNFLRGVL</sequence>
<comment type="caution">
    <text evidence="8">The sequence shown here is derived from an EMBL/GenBank/DDBJ whole genome shotgun (WGS) entry which is preliminary data.</text>
</comment>
<feature type="transmembrane region" description="Helical" evidence="7">
    <location>
        <begin position="131"/>
        <end position="150"/>
    </location>
</feature>
<comment type="similarity">
    <text evidence="2">Belongs to the UPF0718 family.</text>
</comment>
<dbReference type="PANTHER" id="PTHR42775">
    <property type="entry name" value="PERMEASE RV2963-RELATED"/>
    <property type="match status" value="1"/>
</dbReference>
<comment type="subcellular location">
    <subcellularLocation>
        <location evidence="1">Cell membrane</location>
        <topology evidence="1">Multi-pass membrane protein</topology>
    </subcellularLocation>
</comment>
<dbReference type="Pfam" id="PF03773">
    <property type="entry name" value="ArsP_1"/>
    <property type="match status" value="1"/>
</dbReference>
<keyword evidence="3" id="KW-1003">Cell membrane</keyword>
<keyword evidence="4 7" id="KW-0812">Transmembrane</keyword>
<dbReference type="OrthoDB" id="9777774at2"/>
<name>A0A401JZJ5_9PROT</name>
<evidence type="ECO:0000256" key="6">
    <source>
        <dbReference type="ARBA" id="ARBA00023136"/>
    </source>
</evidence>
<dbReference type="RefSeq" id="WP_124705808.1">
    <property type="nucleotide sequence ID" value="NZ_BGOW01000033.1"/>
</dbReference>
<protein>
    <submittedName>
        <fullName evidence="8">Transporter</fullName>
    </submittedName>
</protein>
<gene>
    <name evidence="8" type="ORF">SFMTTN_2860</name>
</gene>
<evidence type="ECO:0000256" key="4">
    <source>
        <dbReference type="ARBA" id="ARBA00022692"/>
    </source>
</evidence>
<feature type="transmembrane region" description="Helical" evidence="7">
    <location>
        <begin position="74"/>
        <end position="96"/>
    </location>
</feature>
<evidence type="ECO:0000256" key="2">
    <source>
        <dbReference type="ARBA" id="ARBA00006386"/>
    </source>
</evidence>
<dbReference type="GO" id="GO:0005886">
    <property type="term" value="C:plasma membrane"/>
    <property type="evidence" value="ECO:0007669"/>
    <property type="project" value="UniProtKB-SubCell"/>
</dbReference>
<feature type="transmembrane region" description="Helical" evidence="7">
    <location>
        <begin position="257"/>
        <end position="279"/>
    </location>
</feature>
<accession>A0A401JZJ5</accession>
<dbReference type="InterPro" id="IPR053166">
    <property type="entry name" value="UPF0718_permease"/>
</dbReference>
<feature type="transmembrane region" description="Helical" evidence="7">
    <location>
        <begin position="35"/>
        <end position="53"/>
    </location>
</feature>
<feature type="transmembrane region" description="Helical" evidence="7">
    <location>
        <begin position="198"/>
        <end position="216"/>
    </location>
</feature>
<evidence type="ECO:0000256" key="7">
    <source>
        <dbReference type="SAM" id="Phobius"/>
    </source>
</evidence>
<evidence type="ECO:0000256" key="3">
    <source>
        <dbReference type="ARBA" id="ARBA00022475"/>
    </source>
</evidence>
<proteinExistence type="inferred from homology"/>
<dbReference type="Proteomes" id="UP000286806">
    <property type="component" value="Unassembled WGS sequence"/>
</dbReference>
<evidence type="ECO:0000313" key="8">
    <source>
        <dbReference type="EMBL" id="GCB02044.1"/>
    </source>
</evidence>
<organism evidence="8 9">
    <name type="scientific">Sulfuriferula multivorans</name>
    <dbReference type="NCBI Taxonomy" id="1559896"/>
    <lineage>
        <taxon>Bacteria</taxon>
        <taxon>Pseudomonadati</taxon>
        <taxon>Pseudomonadota</taxon>
        <taxon>Betaproteobacteria</taxon>
        <taxon>Nitrosomonadales</taxon>
        <taxon>Sulfuricellaceae</taxon>
        <taxon>Sulfuriferula</taxon>
    </lineage>
</organism>
<feature type="transmembrane region" description="Helical" evidence="7">
    <location>
        <begin position="291"/>
        <end position="315"/>
    </location>
</feature>
<evidence type="ECO:0000256" key="5">
    <source>
        <dbReference type="ARBA" id="ARBA00022989"/>
    </source>
</evidence>
<reference evidence="8 9" key="1">
    <citation type="journal article" date="2019" name="Front. Microbiol.">
        <title>Genomes of Neutrophilic Sulfur-Oxidizing Chemolithoautotrophs Representing 9 Proteobacterial Species From 8 Genera.</title>
        <authorList>
            <person name="Watanabe T."/>
            <person name="Kojima H."/>
            <person name="Umezawa K."/>
            <person name="Hori C."/>
            <person name="Takasuka T.E."/>
            <person name="Kato Y."/>
            <person name="Fukui M."/>
        </authorList>
    </citation>
    <scope>NUCLEOTIDE SEQUENCE [LARGE SCALE GENOMIC DNA]</scope>
    <source>
        <strain evidence="8 9">TTN</strain>
    </source>
</reference>
<evidence type="ECO:0000256" key="1">
    <source>
        <dbReference type="ARBA" id="ARBA00004651"/>
    </source>
</evidence>
<dbReference type="AlphaFoldDB" id="A0A401JZJ5"/>
<feature type="transmembrane region" description="Helical" evidence="7">
    <location>
        <begin position="228"/>
        <end position="245"/>
    </location>
</feature>
<keyword evidence="5 7" id="KW-1133">Transmembrane helix</keyword>
<dbReference type="EMBL" id="BGOW01000033">
    <property type="protein sequence ID" value="GCB02044.1"/>
    <property type="molecule type" value="Genomic_DNA"/>
</dbReference>
<keyword evidence="9" id="KW-1185">Reference proteome</keyword>
<keyword evidence="6 7" id="KW-0472">Membrane</keyword>
<dbReference type="InterPro" id="IPR005524">
    <property type="entry name" value="DUF318"/>
</dbReference>